<proteinExistence type="predicted"/>
<sequence length="234" mass="26557">MQQFNTSQKVIKVRLLQNNLTFNVMSRHRPEFINWCIVASSSTLKVYTDGRLVHSSPINITNHGILIPHASELVFGGRVNMDGLVYVAIRRHAITNFNAWDKRLSDETIYSMSSFCHAQTGSLIVAWPELLARNNYKTQSAVVCVAAGKATCPLSSEHDSSFELYPCPRAFLYTTIKQRNNTLENNMWSEVDKRQCIGCCLIRTGRPYQTKERLEVVVCLVMVLVGRPIQSWVC</sequence>
<keyword evidence="1" id="KW-1185">Reference proteome</keyword>
<protein>
    <submittedName>
        <fullName evidence="2">Uncharacterized protein LOC116296716</fullName>
    </submittedName>
</protein>
<evidence type="ECO:0000313" key="1">
    <source>
        <dbReference type="Proteomes" id="UP000515163"/>
    </source>
</evidence>
<dbReference type="KEGG" id="aten:116296716"/>
<dbReference type="GeneID" id="116296716"/>
<evidence type="ECO:0000313" key="2">
    <source>
        <dbReference type="RefSeq" id="XP_031560639.1"/>
    </source>
</evidence>
<dbReference type="SUPFAM" id="SSF49899">
    <property type="entry name" value="Concanavalin A-like lectins/glucanases"/>
    <property type="match status" value="1"/>
</dbReference>
<accession>A0A6P8HW48</accession>
<dbReference type="AlphaFoldDB" id="A0A6P8HW48"/>
<gene>
    <name evidence="2" type="primary">LOC116296716</name>
</gene>
<dbReference type="InterPro" id="IPR013320">
    <property type="entry name" value="ConA-like_dom_sf"/>
</dbReference>
<dbReference type="Proteomes" id="UP000515163">
    <property type="component" value="Unplaced"/>
</dbReference>
<organism evidence="1 2">
    <name type="scientific">Actinia tenebrosa</name>
    <name type="common">Australian red waratah sea anemone</name>
    <dbReference type="NCBI Taxonomy" id="6105"/>
    <lineage>
        <taxon>Eukaryota</taxon>
        <taxon>Metazoa</taxon>
        <taxon>Cnidaria</taxon>
        <taxon>Anthozoa</taxon>
        <taxon>Hexacorallia</taxon>
        <taxon>Actiniaria</taxon>
        <taxon>Actiniidae</taxon>
        <taxon>Actinia</taxon>
    </lineage>
</organism>
<dbReference type="RefSeq" id="XP_031560639.1">
    <property type="nucleotide sequence ID" value="XM_031704779.1"/>
</dbReference>
<dbReference type="InParanoid" id="A0A6P8HW48"/>
<reference evidence="2" key="1">
    <citation type="submission" date="2025-08" db="UniProtKB">
        <authorList>
            <consortium name="RefSeq"/>
        </authorList>
    </citation>
    <scope>IDENTIFICATION</scope>
    <source>
        <tissue evidence="2">Tentacle</tissue>
    </source>
</reference>
<dbReference type="Gene3D" id="2.60.120.200">
    <property type="match status" value="1"/>
</dbReference>
<name>A0A6P8HW48_ACTTE</name>